<protein>
    <submittedName>
        <fullName evidence="1">Uncharacterized protein</fullName>
    </submittedName>
</protein>
<gene>
    <name evidence="1" type="ORF">HannXRQ_Chr03g0060231</name>
</gene>
<dbReference type="InParanoid" id="A0A251V371"/>
<evidence type="ECO:0000313" key="1">
    <source>
        <dbReference type="EMBL" id="OTG30055.1"/>
    </source>
</evidence>
<proteinExistence type="predicted"/>
<keyword evidence="2" id="KW-1185">Reference proteome</keyword>
<dbReference type="Proteomes" id="UP000215914">
    <property type="component" value="Chromosome 3"/>
</dbReference>
<name>A0A251V371_HELAN</name>
<organism evidence="1 2">
    <name type="scientific">Helianthus annuus</name>
    <name type="common">Common sunflower</name>
    <dbReference type="NCBI Taxonomy" id="4232"/>
    <lineage>
        <taxon>Eukaryota</taxon>
        <taxon>Viridiplantae</taxon>
        <taxon>Streptophyta</taxon>
        <taxon>Embryophyta</taxon>
        <taxon>Tracheophyta</taxon>
        <taxon>Spermatophyta</taxon>
        <taxon>Magnoliopsida</taxon>
        <taxon>eudicotyledons</taxon>
        <taxon>Gunneridae</taxon>
        <taxon>Pentapetalae</taxon>
        <taxon>asterids</taxon>
        <taxon>campanulids</taxon>
        <taxon>Asterales</taxon>
        <taxon>Asteraceae</taxon>
        <taxon>Asteroideae</taxon>
        <taxon>Heliantheae alliance</taxon>
        <taxon>Heliantheae</taxon>
        <taxon>Helianthus</taxon>
    </lineage>
</organism>
<reference evidence="2" key="1">
    <citation type="journal article" date="2017" name="Nature">
        <title>The sunflower genome provides insights into oil metabolism, flowering and Asterid evolution.</title>
        <authorList>
            <person name="Badouin H."/>
            <person name="Gouzy J."/>
            <person name="Grassa C.J."/>
            <person name="Murat F."/>
            <person name="Staton S.E."/>
            <person name="Cottret L."/>
            <person name="Lelandais-Briere C."/>
            <person name="Owens G.L."/>
            <person name="Carrere S."/>
            <person name="Mayjonade B."/>
            <person name="Legrand L."/>
            <person name="Gill N."/>
            <person name="Kane N.C."/>
            <person name="Bowers J.E."/>
            <person name="Hubner S."/>
            <person name="Bellec A."/>
            <person name="Berard A."/>
            <person name="Berges H."/>
            <person name="Blanchet N."/>
            <person name="Boniface M.C."/>
            <person name="Brunel D."/>
            <person name="Catrice O."/>
            <person name="Chaidir N."/>
            <person name="Claudel C."/>
            <person name="Donnadieu C."/>
            <person name="Faraut T."/>
            <person name="Fievet G."/>
            <person name="Helmstetter N."/>
            <person name="King M."/>
            <person name="Knapp S.J."/>
            <person name="Lai Z."/>
            <person name="Le Paslier M.C."/>
            <person name="Lippi Y."/>
            <person name="Lorenzon L."/>
            <person name="Mandel J.R."/>
            <person name="Marage G."/>
            <person name="Marchand G."/>
            <person name="Marquand E."/>
            <person name="Bret-Mestries E."/>
            <person name="Morien E."/>
            <person name="Nambeesan S."/>
            <person name="Nguyen T."/>
            <person name="Pegot-Espagnet P."/>
            <person name="Pouilly N."/>
            <person name="Raftis F."/>
            <person name="Sallet E."/>
            <person name="Schiex T."/>
            <person name="Thomas J."/>
            <person name="Vandecasteele C."/>
            <person name="Vares D."/>
            <person name="Vear F."/>
            <person name="Vautrin S."/>
            <person name="Crespi M."/>
            <person name="Mangin B."/>
            <person name="Burke J.M."/>
            <person name="Salse J."/>
            <person name="Munos S."/>
            <person name="Vincourt P."/>
            <person name="Rieseberg L.H."/>
            <person name="Langlade N.B."/>
        </authorList>
    </citation>
    <scope>NUCLEOTIDE SEQUENCE [LARGE SCALE GENOMIC DNA]</scope>
    <source>
        <strain evidence="2">cv. SF193</strain>
    </source>
</reference>
<accession>A0A251V371</accession>
<dbReference type="EMBL" id="CM007892">
    <property type="protein sequence ID" value="OTG30055.1"/>
    <property type="molecule type" value="Genomic_DNA"/>
</dbReference>
<sequence>MMMGSWVLLKLNQENRMMLLALQHRSQKPQCFSLLQQIQKSLVRLQGEFPLLIIWSLVKCQKMTPRG</sequence>
<evidence type="ECO:0000313" key="2">
    <source>
        <dbReference type="Proteomes" id="UP000215914"/>
    </source>
</evidence>
<dbReference type="AlphaFoldDB" id="A0A251V371"/>